<dbReference type="AlphaFoldDB" id="A0A0C1MUY3"/>
<evidence type="ECO:0000313" key="14">
    <source>
        <dbReference type="EMBL" id="KID58733.1"/>
    </source>
</evidence>
<dbReference type="EMBL" id="JWIC01000003">
    <property type="protein sequence ID" value="KID58733.1"/>
    <property type="molecule type" value="Genomic_DNA"/>
</dbReference>
<feature type="domain" description="Thiamine pyrophosphate enzyme TPP-binding" evidence="12">
    <location>
        <begin position="393"/>
        <end position="535"/>
    </location>
</feature>
<dbReference type="InterPro" id="IPR047213">
    <property type="entry name" value="TPP_PYR_PDC_IPDC-like"/>
</dbReference>
<feature type="binding site" evidence="9">
    <location>
        <position position="464"/>
    </location>
    <ligand>
        <name>Mg(2+)</name>
        <dbReference type="ChEBI" id="CHEBI:18420"/>
    </ligand>
</feature>
<evidence type="ECO:0000256" key="8">
    <source>
        <dbReference type="ARBA" id="ARBA00023239"/>
    </source>
</evidence>
<evidence type="ECO:0000256" key="9">
    <source>
        <dbReference type="PIRSR" id="PIRSR036565-2"/>
    </source>
</evidence>
<evidence type="ECO:0000259" key="11">
    <source>
        <dbReference type="Pfam" id="PF00205"/>
    </source>
</evidence>
<dbReference type="GO" id="GO:0004737">
    <property type="term" value="F:pyruvate decarboxylase activity"/>
    <property type="evidence" value="ECO:0007669"/>
    <property type="project" value="TreeGrafter"/>
</dbReference>
<comment type="cofactor">
    <cofactor evidence="2">
        <name>thiamine diphosphate</name>
        <dbReference type="ChEBI" id="CHEBI:58937"/>
    </cofactor>
</comment>
<dbReference type="SUPFAM" id="SSF52467">
    <property type="entry name" value="DHS-like NAD/FAD-binding domain"/>
    <property type="match status" value="1"/>
</dbReference>
<dbReference type="RefSeq" id="WP_039607902.1">
    <property type="nucleotide sequence ID" value="NZ_JWIC01000003.1"/>
</dbReference>
<keyword evidence="14" id="KW-0670">Pyruvate</keyword>
<evidence type="ECO:0000259" key="12">
    <source>
        <dbReference type="Pfam" id="PF02775"/>
    </source>
</evidence>
<protein>
    <submittedName>
        <fullName evidence="14">Pyruvate decarboxylase</fullName>
    </submittedName>
</protein>
<reference evidence="14 15" key="1">
    <citation type="submission" date="2014-12" db="EMBL/GenBank/DDBJ databases">
        <title>Draft Genome Sequence of Pseudoalteromonas luteoviolacea HI1.</title>
        <authorList>
            <person name="Asahina A.Y."/>
            <person name="Hadfield M.G."/>
        </authorList>
    </citation>
    <scope>NUCLEOTIDE SEQUENCE [LARGE SCALE GENOMIC DNA]</scope>
    <source>
        <strain evidence="14 15">HI1</strain>
    </source>
</reference>
<dbReference type="Pfam" id="PF00205">
    <property type="entry name" value="TPP_enzyme_M"/>
    <property type="match status" value="1"/>
</dbReference>
<evidence type="ECO:0000256" key="10">
    <source>
        <dbReference type="RuleBase" id="RU362132"/>
    </source>
</evidence>
<keyword evidence="5" id="KW-0210">Decarboxylase</keyword>
<evidence type="ECO:0000256" key="7">
    <source>
        <dbReference type="ARBA" id="ARBA00023052"/>
    </source>
</evidence>
<dbReference type="Gene3D" id="3.40.50.1220">
    <property type="entry name" value="TPP-binding domain"/>
    <property type="match status" value="1"/>
</dbReference>
<dbReference type="GO" id="GO:0000949">
    <property type="term" value="P:aromatic amino acid family catabolic process to alcohol via Ehrlich pathway"/>
    <property type="evidence" value="ECO:0007669"/>
    <property type="project" value="TreeGrafter"/>
</dbReference>
<keyword evidence="8" id="KW-0456">Lyase</keyword>
<gene>
    <name evidence="14" type="ORF">JF50_02365</name>
</gene>
<sequence>MDTQYTVGQYLTQRLEELGLGHLFSIAGDYTIEWINKHIEPSSIELIEEVNELNAGYAADGYARLKGIGAMCFTYSAGTLSAVNAVAASYAERIPVVVVNGAPSIQKRLTAQQTGFTYHHMIDGETDLNIYKNITAAAIKIDNPELAPRLIDYALTECISQKRPAYIELLEDMVEQPCAAPQGKLTPLTPIPLQDNVDQAIDKIQQALTQAERPIVWLGAEVDRMGLHEEANALIRKLNLPYVTELISKAVFSENDPLFAGVFDGQASSEITQKLVNESDFILGLGVWLSDINSLGQAVDYDKTALISWDTVKLGTYFVPQVPLANFIDELNQKPLSNLTACAIPSEAPDNSGQFSGDISYQGFYDFIQSKEYINDNVLIGSDASLNFFGSLLLKVGTPRGFVAQPTYSSIGYIGPAATGMSLAKQDHQRVFVFSGDGGFQMTPQCLSTQTRFKLNPIIFVMDNGVYGVEQWLYDAEIFSSDQPFFESCILHQWDYCKLADVFGCKGWKANTYEELNEAILDALENLDSPSLIQVRVPPKSLPDNAKWKKK</sequence>
<keyword evidence="6 9" id="KW-0460">Magnesium</keyword>
<comment type="cofactor">
    <cofactor evidence="9">
        <name>Mg(2+)</name>
        <dbReference type="ChEBI" id="CHEBI:18420"/>
    </cofactor>
    <text evidence="9">Binds 1 Mg(2+) per subunit.</text>
</comment>
<dbReference type="GO" id="GO:0030976">
    <property type="term" value="F:thiamine pyrophosphate binding"/>
    <property type="evidence" value="ECO:0007669"/>
    <property type="project" value="InterPro"/>
</dbReference>
<evidence type="ECO:0000256" key="6">
    <source>
        <dbReference type="ARBA" id="ARBA00022842"/>
    </source>
</evidence>
<evidence type="ECO:0000256" key="4">
    <source>
        <dbReference type="ARBA" id="ARBA00022723"/>
    </source>
</evidence>
<dbReference type="Pfam" id="PF02775">
    <property type="entry name" value="TPP_enzyme_C"/>
    <property type="match status" value="1"/>
</dbReference>
<evidence type="ECO:0000256" key="2">
    <source>
        <dbReference type="ARBA" id="ARBA00001964"/>
    </source>
</evidence>
<dbReference type="PIRSF" id="PIRSF036565">
    <property type="entry name" value="Pyruvt_ip_decrb"/>
    <property type="match status" value="1"/>
</dbReference>
<dbReference type="InterPro" id="IPR012000">
    <property type="entry name" value="Thiamin_PyroP_enz_cen_dom"/>
</dbReference>
<dbReference type="PANTHER" id="PTHR43452:SF30">
    <property type="entry name" value="PYRUVATE DECARBOXYLASE ISOZYME 1-RELATED"/>
    <property type="match status" value="1"/>
</dbReference>
<dbReference type="InterPro" id="IPR012110">
    <property type="entry name" value="PDC/IPDC-like"/>
</dbReference>
<accession>A0A0C1MUY3</accession>
<dbReference type="InterPro" id="IPR029035">
    <property type="entry name" value="DHS-like_NAD/FAD-binding_dom"/>
</dbReference>
<dbReference type="InterPro" id="IPR011766">
    <property type="entry name" value="TPP_enzyme_TPP-bd"/>
</dbReference>
<dbReference type="InterPro" id="IPR029061">
    <property type="entry name" value="THDP-binding"/>
</dbReference>
<dbReference type="Pfam" id="PF02776">
    <property type="entry name" value="TPP_enzyme_N"/>
    <property type="match status" value="1"/>
</dbReference>
<comment type="cofactor">
    <cofactor evidence="1">
        <name>a metal cation</name>
        <dbReference type="ChEBI" id="CHEBI:25213"/>
    </cofactor>
</comment>
<comment type="similarity">
    <text evidence="3 10">Belongs to the TPP enzyme family.</text>
</comment>
<dbReference type="PANTHER" id="PTHR43452">
    <property type="entry name" value="PYRUVATE DECARBOXYLASE"/>
    <property type="match status" value="1"/>
</dbReference>
<dbReference type="CDD" id="cd07038">
    <property type="entry name" value="TPP_PYR_PDC_IPDC_like"/>
    <property type="match status" value="1"/>
</dbReference>
<dbReference type="Proteomes" id="UP000031327">
    <property type="component" value="Unassembled WGS sequence"/>
</dbReference>
<name>A0A0C1MUY3_9GAMM</name>
<dbReference type="GO" id="GO:0000287">
    <property type="term" value="F:magnesium ion binding"/>
    <property type="evidence" value="ECO:0007669"/>
    <property type="project" value="InterPro"/>
</dbReference>
<dbReference type="InterPro" id="IPR012001">
    <property type="entry name" value="Thiamin_PyroP_enz_TPP-bd_dom"/>
</dbReference>
<dbReference type="GO" id="GO:0005829">
    <property type="term" value="C:cytosol"/>
    <property type="evidence" value="ECO:0007669"/>
    <property type="project" value="TreeGrafter"/>
</dbReference>
<keyword evidence="7 10" id="KW-0786">Thiamine pyrophosphate</keyword>
<dbReference type="Gene3D" id="3.40.50.970">
    <property type="match status" value="2"/>
</dbReference>
<evidence type="ECO:0000256" key="5">
    <source>
        <dbReference type="ARBA" id="ARBA00022793"/>
    </source>
</evidence>
<evidence type="ECO:0000313" key="15">
    <source>
        <dbReference type="Proteomes" id="UP000031327"/>
    </source>
</evidence>
<evidence type="ECO:0000259" key="13">
    <source>
        <dbReference type="Pfam" id="PF02776"/>
    </source>
</evidence>
<feature type="domain" description="Thiamine pyrophosphate enzyme N-terminal TPP-binding" evidence="13">
    <location>
        <begin position="6"/>
        <end position="114"/>
    </location>
</feature>
<evidence type="ECO:0000256" key="3">
    <source>
        <dbReference type="ARBA" id="ARBA00007812"/>
    </source>
</evidence>
<comment type="caution">
    <text evidence="14">The sequence shown here is derived from an EMBL/GenBank/DDBJ whole genome shotgun (WGS) entry which is preliminary data.</text>
</comment>
<proteinExistence type="inferred from homology"/>
<feature type="binding site" evidence="9">
    <location>
        <position position="437"/>
    </location>
    <ligand>
        <name>Mg(2+)</name>
        <dbReference type="ChEBI" id="CHEBI:18420"/>
    </ligand>
</feature>
<keyword evidence="4 9" id="KW-0479">Metal-binding</keyword>
<dbReference type="OrthoDB" id="9785953at2"/>
<feature type="domain" description="Thiamine pyrophosphate enzyme central" evidence="11">
    <location>
        <begin position="201"/>
        <end position="327"/>
    </location>
</feature>
<organism evidence="14 15">
    <name type="scientific">Pseudoalteromonas luteoviolacea</name>
    <dbReference type="NCBI Taxonomy" id="43657"/>
    <lineage>
        <taxon>Bacteria</taxon>
        <taxon>Pseudomonadati</taxon>
        <taxon>Pseudomonadota</taxon>
        <taxon>Gammaproteobacteria</taxon>
        <taxon>Alteromonadales</taxon>
        <taxon>Pseudoalteromonadaceae</taxon>
        <taxon>Pseudoalteromonas</taxon>
    </lineage>
</organism>
<evidence type="ECO:0000256" key="1">
    <source>
        <dbReference type="ARBA" id="ARBA00001920"/>
    </source>
</evidence>
<dbReference type="SUPFAM" id="SSF52518">
    <property type="entry name" value="Thiamin diphosphate-binding fold (THDP-binding)"/>
    <property type="match status" value="2"/>
</dbReference>